<dbReference type="EMBL" id="JAUCMV010000001">
    <property type="protein sequence ID" value="KAK0428750.1"/>
    <property type="molecule type" value="Genomic_DNA"/>
</dbReference>
<evidence type="ECO:0000259" key="4">
    <source>
        <dbReference type="SMART" id="SM01088"/>
    </source>
</evidence>
<keyword evidence="1" id="KW-0677">Repeat</keyword>
<keyword evidence="3" id="KW-0472">Membrane</keyword>
<organism evidence="5 6">
    <name type="scientific">Steinernema hermaphroditum</name>
    <dbReference type="NCBI Taxonomy" id="289476"/>
    <lineage>
        <taxon>Eukaryota</taxon>
        <taxon>Metazoa</taxon>
        <taxon>Ecdysozoa</taxon>
        <taxon>Nematoda</taxon>
        <taxon>Chromadorea</taxon>
        <taxon>Rhabditida</taxon>
        <taxon>Tylenchina</taxon>
        <taxon>Panagrolaimomorpha</taxon>
        <taxon>Strongyloidoidea</taxon>
        <taxon>Steinernematidae</taxon>
        <taxon>Steinernema</taxon>
    </lineage>
</organism>
<keyword evidence="3" id="KW-0812">Transmembrane</keyword>
<feature type="region of interest" description="Disordered" evidence="2">
    <location>
        <begin position="196"/>
        <end position="312"/>
    </location>
</feature>
<accession>A0AA39MCQ2</accession>
<evidence type="ECO:0000256" key="2">
    <source>
        <dbReference type="SAM" id="MobiDB-lite"/>
    </source>
</evidence>
<dbReference type="AlphaFoldDB" id="A0AA39MCQ2"/>
<sequence>MFSGVKTAAFVASAGSGVAIVISLFVIGNLFMEVNDMYHEVLADIEDFKVLSNDAWKAMMARNQNAFSFDSLFRHKRQYDAGVTGGTQSQGGGCQCARQAMLGLSIIVVMAGGIKAVAFVASAGSGVVILSSLIVMGNLFMEINEMYDEVLSDMEEFKVLANDAWTGMMEAKTIRQRTFFNFDSIFRSKRQYDAGEEAAEEVEQEEELVEEPVEESVEEQEEEQEELEVEQEEEQEELEVEQEEEPVEEQEEEPVEELVEEQEEEPVEELVEEQEEEPVEELVEEQEEEPVEELVEEQEEEPVEELEEEPVAELEGVLAVAEEEKIEVPGHA</sequence>
<feature type="transmembrane region" description="Helical" evidence="3">
    <location>
        <begin position="7"/>
        <end position="32"/>
    </location>
</feature>
<dbReference type="Proteomes" id="UP001175271">
    <property type="component" value="Unassembled WGS sequence"/>
</dbReference>
<evidence type="ECO:0000256" key="3">
    <source>
        <dbReference type="SAM" id="Phobius"/>
    </source>
</evidence>
<dbReference type="GO" id="GO:0042302">
    <property type="term" value="F:structural constituent of cuticle"/>
    <property type="evidence" value="ECO:0007669"/>
    <property type="project" value="InterPro"/>
</dbReference>
<feature type="domain" description="Nematode cuticle collagen N-terminal" evidence="4">
    <location>
        <begin position="7"/>
        <end position="59"/>
    </location>
</feature>
<feature type="transmembrane region" description="Helical" evidence="3">
    <location>
        <begin position="106"/>
        <end position="136"/>
    </location>
</feature>
<name>A0AA39MCQ2_9BILA</name>
<dbReference type="Pfam" id="PF01484">
    <property type="entry name" value="Col_cuticle_N"/>
    <property type="match status" value="2"/>
</dbReference>
<feature type="domain" description="Nematode cuticle collagen N-terminal" evidence="4">
    <location>
        <begin position="116"/>
        <end position="168"/>
    </location>
</feature>
<dbReference type="SMART" id="SM01088">
    <property type="entry name" value="Col_cuticle_N"/>
    <property type="match status" value="2"/>
</dbReference>
<reference evidence="5" key="1">
    <citation type="submission" date="2023-06" db="EMBL/GenBank/DDBJ databases">
        <title>Genomic analysis of the entomopathogenic nematode Steinernema hermaphroditum.</title>
        <authorList>
            <person name="Schwarz E.M."/>
            <person name="Heppert J.K."/>
            <person name="Baniya A."/>
            <person name="Schwartz H.T."/>
            <person name="Tan C.-H."/>
            <person name="Antoshechkin I."/>
            <person name="Sternberg P.W."/>
            <person name="Goodrich-Blair H."/>
            <person name="Dillman A.R."/>
        </authorList>
    </citation>
    <scope>NUCLEOTIDE SEQUENCE</scope>
    <source>
        <strain evidence="5">PS9179</strain>
        <tissue evidence="5">Whole animal</tissue>
    </source>
</reference>
<gene>
    <name evidence="5" type="ORF">QR680_010988</name>
</gene>
<evidence type="ECO:0000256" key="1">
    <source>
        <dbReference type="ARBA" id="ARBA00022737"/>
    </source>
</evidence>
<evidence type="ECO:0000313" key="5">
    <source>
        <dbReference type="EMBL" id="KAK0428750.1"/>
    </source>
</evidence>
<dbReference type="InterPro" id="IPR002486">
    <property type="entry name" value="Col_cuticle_N"/>
</dbReference>
<evidence type="ECO:0000313" key="6">
    <source>
        <dbReference type="Proteomes" id="UP001175271"/>
    </source>
</evidence>
<keyword evidence="3" id="KW-1133">Transmembrane helix</keyword>
<comment type="caution">
    <text evidence="5">The sequence shown here is derived from an EMBL/GenBank/DDBJ whole genome shotgun (WGS) entry which is preliminary data.</text>
</comment>
<keyword evidence="6" id="KW-1185">Reference proteome</keyword>
<proteinExistence type="predicted"/>
<protein>
    <recommendedName>
        <fullName evidence="4">Nematode cuticle collagen N-terminal domain-containing protein</fullName>
    </recommendedName>
</protein>